<feature type="transmembrane region" description="Helical" evidence="1">
    <location>
        <begin position="18"/>
        <end position="37"/>
    </location>
</feature>
<feature type="transmembrane region" description="Helical" evidence="1">
    <location>
        <begin position="133"/>
        <end position="152"/>
    </location>
</feature>
<feature type="transmembrane region" description="Helical" evidence="1">
    <location>
        <begin position="69"/>
        <end position="89"/>
    </location>
</feature>
<protein>
    <recommendedName>
        <fullName evidence="3">DUF63 family protein</fullName>
    </recommendedName>
</protein>
<keyword evidence="1" id="KW-1133">Transmembrane helix</keyword>
<dbReference type="Pfam" id="PF01889">
    <property type="entry name" value="DUF63"/>
    <property type="match status" value="2"/>
</dbReference>
<dbReference type="AlphaFoldDB" id="A0A075FJD3"/>
<feature type="transmembrane region" description="Helical" evidence="1">
    <location>
        <begin position="199"/>
        <end position="217"/>
    </location>
</feature>
<evidence type="ECO:0000256" key="1">
    <source>
        <dbReference type="SAM" id="Phobius"/>
    </source>
</evidence>
<reference evidence="2" key="1">
    <citation type="journal article" date="2014" name="Genome Biol. Evol.">
        <title>Pangenome evidence for extensive interdomain horizontal transfer affecting lineage core and shell genes in uncultured planktonic thaumarchaeota and euryarchaeota.</title>
        <authorList>
            <person name="Deschamps P."/>
            <person name="Zivanovic Y."/>
            <person name="Moreira D."/>
            <person name="Rodriguez-Valera F."/>
            <person name="Lopez-Garcia P."/>
        </authorList>
    </citation>
    <scope>NUCLEOTIDE SEQUENCE</scope>
</reference>
<keyword evidence="1" id="KW-0812">Transmembrane</keyword>
<feature type="transmembrane region" description="Helical" evidence="1">
    <location>
        <begin position="323"/>
        <end position="348"/>
    </location>
</feature>
<feature type="transmembrane region" description="Helical" evidence="1">
    <location>
        <begin position="164"/>
        <end position="184"/>
    </location>
</feature>
<feature type="transmembrane region" description="Helical" evidence="1">
    <location>
        <begin position="256"/>
        <end position="275"/>
    </location>
</feature>
<feature type="transmembrane region" description="Helical" evidence="1">
    <location>
        <begin position="400"/>
        <end position="417"/>
    </location>
</feature>
<accession>A0A075FJD3</accession>
<name>A0A075FJD3_9EURY</name>
<proteinExistence type="predicted"/>
<keyword evidence="1" id="KW-0472">Membrane</keyword>
<sequence length="427" mass="46398">MTNPLEEMYDYEEWATKALLLVAGLVFGGIALNLLSVENPLTDFLYEYYLDPVMNESSQDTSYNLPNTMTYAIVLILFAVALSAWLRYLNLDHSDAMILALLPYVFWAALGEVVEDANMFDTSLEPYFVSPGIHFQTAAWVVIAGAFGYRIAHSQSVSEEERISKVDSAATILIIAQIVIYYTSIDAGSVASSEGFDNTAMLVCFIAALLIPALMINKPLFGFTIVQRCVFIVGLGGSIALLGPLLSFGISNPDQVTLWPLAVVIGPPAILAYQMHQTGLPAARELAEHGFVAGILPLGMTEEQYANLESSDKDLIESLRSKAVMASPVVFLSVAGQLFDGIATGIGIDAFGYGEKHLLSAEIIELFGTAYGFTVVKLALGGLIWYFFAIANFEHRQQHLRLLIAMTILTVSMAPALRNIGRLALGV</sequence>
<dbReference type="InterPro" id="IPR002749">
    <property type="entry name" value="DUF63"/>
</dbReference>
<dbReference type="PANTHER" id="PTHR40700:SF1">
    <property type="entry name" value="DUF63 DOMAIN-CONTAINING PROTEIN"/>
    <property type="match status" value="1"/>
</dbReference>
<evidence type="ECO:0008006" key="3">
    <source>
        <dbReference type="Google" id="ProtNLM"/>
    </source>
</evidence>
<feature type="transmembrane region" description="Helical" evidence="1">
    <location>
        <begin position="229"/>
        <end position="250"/>
    </location>
</feature>
<evidence type="ECO:0000313" key="2">
    <source>
        <dbReference type="EMBL" id="AIE91555.1"/>
    </source>
</evidence>
<dbReference type="PANTHER" id="PTHR40700">
    <property type="entry name" value="HYPOTHETICAL MEMBRANE PROTEIN, CONSERVED, DUF63 FAMILY"/>
    <property type="match status" value="1"/>
</dbReference>
<organism evidence="2">
    <name type="scientific">uncultured marine group II/III euryarchaeote AD1000_12_E11</name>
    <dbReference type="NCBI Taxonomy" id="1457726"/>
    <lineage>
        <taxon>Archaea</taxon>
        <taxon>Methanobacteriati</taxon>
        <taxon>Methanobacteriota</taxon>
        <taxon>environmental samples</taxon>
    </lineage>
</organism>
<feature type="transmembrane region" description="Helical" evidence="1">
    <location>
        <begin position="96"/>
        <end position="113"/>
    </location>
</feature>
<dbReference type="EMBL" id="KF900342">
    <property type="protein sequence ID" value="AIE91555.1"/>
    <property type="molecule type" value="Genomic_DNA"/>
</dbReference>
<feature type="transmembrane region" description="Helical" evidence="1">
    <location>
        <begin position="368"/>
        <end position="388"/>
    </location>
</feature>